<dbReference type="Proteomes" id="UP000011645">
    <property type="component" value="Unassembled WGS sequence"/>
</dbReference>
<dbReference type="KEGG" id="hje:HacjB3_11335"/>
<evidence type="ECO:0000256" key="1">
    <source>
        <dbReference type="SAM" id="Phobius"/>
    </source>
</evidence>
<accession>D8J5F4</accession>
<reference evidence="2 4" key="1">
    <citation type="journal article" date="2010" name="J. Bacteriol.">
        <title>Complete genome sequence of Halalkalicoccus jeotgali B3(T), an extremely halophilic archaeon.</title>
        <authorList>
            <person name="Roh S.W."/>
            <person name="Nam Y.D."/>
            <person name="Nam S.H."/>
            <person name="Choi S.H."/>
            <person name="Park H.S."/>
            <person name="Bae J.W."/>
        </authorList>
    </citation>
    <scope>NUCLEOTIDE SEQUENCE [LARGE SCALE GENOMIC DNA]</scope>
    <source>
        <strain evidence="2">B3</strain>
        <strain evidence="4">DSM 18796 / CECT 7217 / JCM 14584 / KCTC 4019 / B3</strain>
    </source>
</reference>
<evidence type="ECO:0000313" key="3">
    <source>
        <dbReference type="EMBL" id="ELY36580.1"/>
    </source>
</evidence>
<proteinExistence type="predicted"/>
<dbReference type="EMBL" id="CP002062">
    <property type="protein sequence ID" value="ADJ15650.1"/>
    <property type="molecule type" value="Genomic_DNA"/>
</dbReference>
<reference evidence="3 5" key="2">
    <citation type="journal article" date="2014" name="PLoS Genet.">
        <title>Phylogenetically driven sequencing of extremely halophilic archaea reveals strategies for static and dynamic osmo-response.</title>
        <authorList>
            <person name="Becker E.A."/>
            <person name="Seitzer P.M."/>
            <person name="Tritt A."/>
            <person name="Larsen D."/>
            <person name="Krusor M."/>
            <person name="Yao A.I."/>
            <person name="Wu D."/>
            <person name="Madern D."/>
            <person name="Eisen J.A."/>
            <person name="Darling A.E."/>
            <person name="Facciotti M.T."/>
        </authorList>
    </citation>
    <scope>NUCLEOTIDE SEQUENCE [LARGE SCALE GENOMIC DNA]</scope>
    <source>
        <strain evidence="3">B3</strain>
        <strain evidence="5">DSM 18796 / CECT 7217 / JCM 14584 / KCTC 4019 / B3</strain>
    </source>
</reference>
<evidence type="ECO:0000313" key="5">
    <source>
        <dbReference type="Proteomes" id="UP000011645"/>
    </source>
</evidence>
<keyword evidence="1" id="KW-0812">Transmembrane</keyword>
<protein>
    <submittedName>
        <fullName evidence="2">Uncharacterized protein</fullName>
    </submittedName>
</protein>
<sequence>MYPLPLEQHGTYPIEILGTSVLVVSVVLTIAWLVYLYR</sequence>
<evidence type="ECO:0000313" key="4">
    <source>
        <dbReference type="Proteomes" id="UP000000390"/>
    </source>
</evidence>
<keyword evidence="1" id="KW-0472">Membrane</keyword>
<keyword evidence="1" id="KW-1133">Transmembrane helix</keyword>
<name>D8J5F4_HALJB</name>
<gene>
    <name evidence="2" type="ordered locus">HacjB3_11335</name>
    <name evidence="3" type="ORF">C497_11313</name>
</gene>
<evidence type="ECO:0000313" key="2">
    <source>
        <dbReference type="EMBL" id="ADJ15650.1"/>
    </source>
</evidence>
<dbReference type="STRING" id="795797.HacjB3_11335"/>
<dbReference type="Proteomes" id="UP000000390">
    <property type="component" value="Chromosome"/>
</dbReference>
<dbReference type="AlphaFoldDB" id="D8J5F4"/>
<feature type="transmembrane region" description="Helical" evidence="1">
    <location>
        <begin position="12"/>
        <end position="37"/>
    </location>
</feature>
<dbReference type="HOGENOM" id="CLU_217790_0_0_2"/>
<organism evidence="2 4">
    <name type="scientific">Halalkalicoccus jeotgali (strain DSM 18796 / CECT 7217 / JCM 14584 / KCTC 4019 / B3)</name>
    <dbReference type="NCBI Taxonomy" id="795797"/>
    <lineage>
        <taxon>Archaea</taxon>
        <taxon>Methanobacteriati</taxon>
        <taxon>Methanobacteriota</taxon>
        <taxon>Stenosarchaea group</taxon>
        <taxon>Halobacteria</taxon>
        <taxon>Halobacteriales</taxon>
        <taxon>Halococcaceae</taxon>
        <taxon>Halalkalicoccus</taxon>
    </lineage>
</organism>
<dbReference type="PATRIC" id="fig|795797.18.peg.2269"/>
<keyword evidence="5" id="KW-1185">Reference proteome</keyword>
<dbReference type="EMBL" id="AOHV01000028">
    <property type="protein sequence ID" value="ELY36580.1"/>
    <property type="molecule type" value="Genomic_DNA"/>
</dbReference>